<reference evidence="3 4" key="1">
    <citation type="submission" date="2019-06" db="EMBL/GenBank/DDBJ databases">
        <title>Genome sequence of Litorilinea aerophila BAA-2444.</title>
        <authorList>
            <person name="Maclea K.S."/>
            <person name="Maurais E.G."/>
            <person name="Iannazzi L.C."/>
        </authorList>
    </citation>
    <scope>NUCLEOTIDE SEQUENCE [LARGE SCALE GENOMIC DNA]</scope>
    <source>
        <strain evidence="3 4">ATCC BAA-2444</strain>
    </source>
</reference>
<protein>
    <submittedName>
        <fullName evidence="3">TlpA family protein disulfide reductase</fullName>
    </submittedName>
</protein>
<feature type="domain" description="Thioredoxin" evidence="2">
    <location>
        <begin position="59"/>
        <end position="199"/>
    </location>
</feature>
<keyword evidence="4" id="KW-1185">Reference proteome</keyword>
<dbReference type="PANTHER" id="PTHR42852:SF17">
    <property type="entry name" value="THIOREDOXIN-LIKE PROTEIN HI_1115"/>
    <property type="match status" value="1"/>
</dbReference>
<dbReference type="Proteomes" id="UP000317371">
    <property type="component" value="Unassembled WGS sequence"/>
</dbReference>
<evidence type="ECO:0000313" key="4">
    <source>
        <dbReference type="Proteomes" id="UP000317371"/>
    </source>
</evidence>
<dbReference type="InterPro" id="IPR036249">
    <property type="entry name" value="Thioredoxin-like_sf"/>
</dbReference>
<dbReference type="InParanoid" id="A0A540V9T0"/>
<dbReference type="InterPro" id="IPR000866">
    <property type="entry name" value="AhpC/TSA"/>
</dbReference>
<dbReference type="OrthoDB" id="25753at2"/>
<comment type="caution">
    <text evidence="3">The sequence shown here is derived from an EMBL/GenBank/DDBJ whole genome shotgun (WGS) entry which is preliminary data.</text>
</comment>
<dbReference type="InterPro" id="IPR050553">
    <property type="entry name" value="Thioredoxin_ResA/DsbE_sf"/>
</dbReference>
<dbReference type="PANTHER" id="PTHR42852">
    <property type="entry name" value="THIOL:DISULFIDE INTERCHANGE PROTEIN DSBE"/>
    <property type="match status" value="1"/>
</dbReference>
<dbReference type="Gene3D" id="3.40.30.10">
    <property type="entry name" value="Glutaredoxin"/>
    <property type="match status" value="1"/>
</dbReference>
<dbReference type="PROSITE" id="PS51352">
    <property type="entry name" value="THIOREDOXIN_2"/>
    <property type="match status" value="1"/>
</dbReference>
<proteinExistence type="predicted"/>
<keyword evidence="1" id="KW-1133">Transmembrane helix</keyword>
<evidence type="ECO:0000259" key="2">
    <source>
        <dbReference type="PROSITE" id="PS51352"/>
    </source>
</evidence>
<feature type="transmembrane region" description="Helical" evidence="1">
    <location>
        <begin position="20"/>
        <end position="42"/>
    </location>
</feature>
<dbReference type="AlphaFoldDB" id="A0A540V9T0"/>
<keyword evidence="1" id="KW-0472">Membrane</keyword>
<keyword evidence="1" id="KW-0812">Transmembrane</keyword>
<sequence>MESGFAVSASDGGTASMAQVRYLSLFMALTLMLALGACTASAGPASGRPVQKVAVEVNVSDGPEAPDWVLETLDGGEFRLADHRGEVVVMFFMASWCSSCLLEARALDQLYRQYKDQGLTVVAINVEPGRPVQELARFRQMANDADYSWAFDSEFAVVKRYGVRALDSTIIIDRAGRIAYTDDSLTPLETLESEILKWL</sequence>
<dbReference type="SUPFAM" id="SSF52833">
    <property type="entry name" value="Thioredoxin-like"/>
    <property type="match status" value="1"/>
</dbReference>
<organism evidence="3 4">
    <name type="scientific">Litorilinea aerophila</name>
    <dbReference type="NCBI Taxonomy" id="1204385"/>
    <lineage>
        <taxon>Bacteria</taxon>
        <taxon>Bacillati</taxon>
        <taxon>Chloroflexota</taxon>
        <taxon>Caldilineae</taxon>
        <taxon>Caldilineales</taxon>
        <taxon>Caldilineaceae</taxon>
        <taxon>Litorilinea</taxon>
    </lineage>
</organism>
<dbReference type="Pfam" id="PF00578">
    <property type="entry name" value="AhpC-TSA"/>
    <property type="match status" value="1"/>
</dbReference>
<evidence type="ECO:0000313" key="3">
    <source>
        <dbReference type="EMBL" id="TQE93526.1"/>
    </source>
</evidence>
<dbReference type="EMBL" id="VIGC01000038">
    <property type="protein sequence ID" value="TQE93526.1"/>
    <property type="molecule type" value="Genomic_DNA"/>
</dbReference>
<name>A0A540V9T0_9CHLR</name>
<dbReference type="GO" id="GO:0016209">
    <property type="term" value="F:antioxidant activity"/>
    <property type="evidence" value="ECO:0007669"/>
    <property type="project" value="InterPro"/>
</dbReference>
<accession>A0A540V9T0</accession>
<gene>
    <name evidence="3" type="ORF">FKZ61_21030</name>
</gene>
<dbReference type="GO" id="GO:0016491">
    <property type="term" value="F:oxidoreductase activity"/>
    <property type="evidence" value="ECO:0007669"/>
    <property type="project" value="InterPro"/>
</dbReference>
<dbReference type="InterPro" id="IPR013766">
    <property type="entry name" value="Thioredoxin_domain"/>
</dbReference>
<evidence type="ECO:0000256" key="1">
    <source>
        <dbReference type="SAM" id="Phobius"/>
    </source>
</evidence>
<dbReference type="CDD" id="cd02966">
    <property type="entry name" value="TlpA_like_family"/>
    <property type="match status" value="1"/>
</dbReference>